<gene>
    <name evidence="2" type="ORF">GSOID_T00010805001</name>
    <name evidence="3" type="ORF">GSOID_T00025907001</name>
</gene>
<dbReference type="InterPro" id="IPR039869">
    <property type="entry name" value="UBTD1/2"/>
</dbReference>
<dbReference type="Proteomes" id="UP000011014">
    <property type="component" value="Unassembled WGS sequence"/>
</dbReference>
<dbReference type="Proteomes" id="UP000001307">
    <property type="component" value="Unassembled WGS sequence"/>
</dbReference>
<name>E4XH39_OIKDI</name>
<dbReference type="SUPFAM" id="SSF54236">
    <property type="entry name" value="Ubiquitin-like"/>
    <property type="match status" value="1"/>
</dbReference>
<dbReference type="PROSITE" id="PS50053">
    <property type="entry name" value="UBIQUITIN_2"/>
    <property type="match status" value="1"/>
</dbReference>
<dbReference type="OrthoDB" id="1640476at2759"/>
<protein>
    <recommendedName>
        <fullName evidence="1">Ubiquitin-like domain-containing protein</fullName>
    </recommendedName>
</protein>
<proteinExistence type="predicted"/>
<keyword evidence="4" id="KW-1185">Reference proteome</keyword>
<evidence type="ECO:0000259" key="1">
    <source>
        <dbReference type="PROSITE" id="PS50053"/>
    </source>
</evidence>
<evidence type="ECO:0000313" key="3">
    <source>
        <dbReference type="EMBL" id="CBY42231.1"/>
    </source>
</evidence>
<dbReference type="FunCoup" id="E4XH39">
    <property type="interactions" value="41"/>
</dbReference>
<dbReference type="InterPro" id="IPR000626">
    <property type="entry name" value="Ubiquitin-like_dom"/>
</dbReference>
<dbReference type="InParanoid" id="E4XH39"/>
<sequence>MTTGALISKRDEFWETAPSYEGKKEVWEALRTAAEALERGDVKQAQLMIDSANIKLPNGKLSESYDDLGTKYCIPAYCISAPDNLITEKGASASSRGSKSKRTASKNVAKMDTVLRLRLSTENEKTFEFSVSSKELVQSAKMRLQNERSDISKTQQRWFCQGRVLVDNQTITQARVPEGFVIQVILISKL</sequence>
<dbReference type="EMBL" id="FN656972">
    <property type="protein sequence ID" value="CBY42231.1"/>
    <property type="molecule type" value="Genomic_DNA"/>
</dbReference>
<organism evidence="2">
    <name type="scientific">Oikopleura dioica</name>
    <name type="common">Tunicate</name>
    <dbReference type="NCBI Taxonomy" id="34765"/>
    <lineage>
        <taxon>Eukaryota</taxon>
        <taxon>Metazoa</taxon>
        <taxon>Chordata</taxon>
        <taxon>Tunicata</taxon>
        <taxon>Appendicularia</taxon>
        <taxon>Copelata</taxon>
        <taxon>Oikopleuridae</taxon>
        <taxon>Oikopleura</taxon>
    </lineage>
</organism>
<dbReference type="Pfam" id="PF00240">
    <property type="entry name" value="ubiquitin"/>
    <property type="match status" value="1"/>
</dbReference>
<feature type="domain" description="Ubiquitin-like" evidence="1">
    <location>
        <begin position="115"/>
        <end position="186"/>
    </location>
</feature>
<dbReference type="AlphaFoldDB" id="E4XH39"/>
<evidence type="ECO:0000313" key="4">
    <source>
        <dbReference type="Proteomes" id="UP000001307"/>
    </source>
</evidence>
<dbReference type="InterPro" id="IPR029071">
    <property type="entry name" value="Ubiquitin-like_domsf"/>
</dbReference>
<dbReference type="Pfam" id="PF16455">
    <property type="entry name" value="UBD"/>
    <property type="match status" value="1"/>
</dbReference>
<dbReference type="PANTHER" id="PTHR13609">
    <property type="entry name" value="UBIQUITIN DOMAIN CONTAINING 1 PROTEIN-RELATED"/>
    <property type="match status" value="1"/>
</dbReference>
<evidence type="ECO:0000313" key="2">
    <source>
        <dbReference type="EMBL" id="CBY09987.1"/>
    </source>
</evidence>
<dbReference type="Gene3D" id="1.20.225.20">
    <property type="entry name" value="Ub domain-containing protein, DC-UbP/UBTD2, N-terminal domain"/>
    <property type="match status" value="1"/>
</dbReference>
<dbReference type="EMBL" id="FN653050">
    <property type="protein sequence ID" value="CBY09987.1"/>
    <property type="molecule type" value="Genomic_DNA"/>
</dbReference>
<accession>E4XH39</accession>
<dbReference type="InterPro" id="IPR038169">
    <property type="entry name" value="DC-UbP/UBTD2_N_sf"/>
</dbReference>
<dbReference type="InterPro" id="IPR032752">
    <property type="entry name" value="DC-UbP/UBTD2_N"/>
</dbReference>
<dbReference type="Gene3D" id="3.10.20.90">
    <property type="entry name" value="Phosphatidylinositol 3-kinase Catalytic Subunit, Chain A, domain 1"/>
    <property type="match status" value="1"/>
</dbReference>
<reference evidence="2" key="1">
    <citation type="journal article" date="2010" name="Science">
        <title>Plasticity of animal genome architecture unmasked by rapid evolution of a pelagic tunicate.</title>
        <authorList>
            <person name="Denoeud F."/>
            <person name="Henriet S."/>
            <person name="Mungpakdee S."/>
            <person name="Aury J.M."/>
            <person name="Da Silva C."/>
            <person name="Brinkmann H."/>
            <person name="Mikhaleva J."/>
            <person name="Olsen L.C."/>
            <person name="Jubin C."/>
            <person name="Canestro C."/>
            <person name="Bouquet J.M."/>
            <person name="Danks G."/>
            <person name="Poulain J."/>
            <person name="Campsteijn C."/>
            <person name="Adamski M."/>
            <person name="Cross I."/>
            <person name="Yadetie F."/>
            <person name="Muffato M."/>
            <person name="Louis A."/>
            <person name="Butcher S."/>
            <person name="Tsagkogeorga G."/>
            <person name="Konrad A."/>
            <person name="Singh S."/>
            <person name="Jensen M.F."/>
            <person name="Cong E.H."/>
            <person name="Eikeseth-Otteraa H."/>
            <person name="Noel B."/>
            <person name="Anthouard V."/>
            <person name="Porcel B.M."/>
            <person name="Kachouri-Lafond R."/>
            <person name="Nishino A."/>
            <person name="Ugolini M."/>
            <person name="Chourrout P."/>
            <person name="Nishida H."/>
            <person name="Aasland R."/>
            <person name="Huzurbazar S."/>
            <person name="Westhof E."/>
            <person name="Delsuc F."/>
            <person name="Lehrach H."/>
            <person name="Reinhardt R."/>
            <person name="Weissenbach J."/>
            <person name="Roy S.W."/>
            <person name="Artiguenave F."/>
            <person name="Postlethwait J.H."/>
            <person name="Manak J.R."/>
            <person name="Thompson E.M."/>
            <person name="Jaillon O."/>
            <person name="Du Pasquier L."/>
            <person name="Boudinot P."/>
            <person name="Liberles D.A."/>
            <person name="Volff J.N."/>
            <person name="Philippe H."/>
            <person name="Lenhard B."/>
            <person name="Roest Crollius H."/>
            <person name="Wincker P."/>
            <person name="Chourrout D."/>
        </authorList>
    </citation>
    <scope>NUCLEOTIDE SEQUENCE [LARGE SCALE GENOMIC DNA]</scope>
</reference>